<feature type="domain" description="OmpR/PhoB-type" evidence="11">
    <location>
        <begin position="145"/>
        <end position="244"/>
    </location>
</feature>
<dbReference type="InterPro" id="IPR036388">
    <property type="entry name" value="WH-like_DNA-bd_sf"/>
</dbReference>
<evidence type="ECO:0000256" key="8">
    <source>
        <dbReference type="PROSITE-ProRule" id="PRU00169"/>
    </source>
</evidence>
<keyword evidence="2" id="KW-0963">Cytoplasm</keyword>
<organism evidence="12 13">
    <name type="scientific">Bacillus cytotoxicus (strain DSM 22905 / CIP 110041 / 391-98 / NVH 391-98)</name>
    <dbReference type="NCBI Taxonomy" id="315749"/>
    <lineage>
        <taxon>Bacteria</taxon>
        <taxon>Bacillati</taxon>
        <taxon>Bacillota</taxon>
        <taxon>Bacilli</taxon>
        <taxon>Bacillales</taxon>
        <taxon>Bacillaceae</taxon>
        <taxon>Bacillus</taxon>
        <taxon>Bacillus cereus group</taxon>
    </lineage>
</organism>
<evidence type="ECO:0000256" key="2">
    <source>
        <dbReference type="ARBA" id="ARBA00022490"/>
    </source>
</evidence>
<dbReference type="Gene3D" id="6.10.250.690">
    <property type="match status" value="1"/>
</dbReference>
<feature type="DNA-binding region" description="OmpR/PhoB-type" evidence="9">
    <location>
        <begin position="145"/>
        <end position="244"/>
    </location>
</feature>
<dbReference type="FunFam" id="1.10.10.10:FF:000018">
    <property type="entry name" value="DNA-binding response regulator ResD"/>
    <property type="match status" value="1"/>
</dbReference>
<dbReference type="GO" id="GO:0006355">
    <property type="term" value="P:regulation of DNA-templated transcription"/>
    <property type="evidence" value="ECO:0007669"/>
    <property type="project" value="InterPro"/>
</dbReference>
<dbReference type="Proteomes" id="UP000002300">
    <property type="component" value="Chromosome"/>
</dbReference>
<keyword evidence="13" id="KW-1185">Reference proteome</keyword>
<name>A7GKG3_BACCN</name>
<evidence type="ECO:0000256" key="4">
    <source>
        <dbReference type="ARBA" id="ARBA00023012"/>
    </source>
</evidence>
<evidence type="ECO:0000256" key="3">
    <source>
        <dbReference type="ARBA" id="ARBA00022553"/>
    </source>
</evidence>
<feature type="domain" description="Response regulatory" evidence="10">
    <location>
        <begin position="18"/>
        <end position="131"/>
    </location>
</feature>
<evidence type="ECO:0000256" key="5">
    <source>
        <dbReference type="ARBA" id="ARBA00023015"/>
    </source>
</evidence>
<dbReference type="RefSeq" id="WP_011983380.1">
    <property type="nucleotide sequence ID" value="NC_009674.1"/>
</dbReference>
<dbReference type="AlphaFoldDB" id="A7GKG3"/>
<evidence type="ECO:0000256" key="1">
    <source>
        <dbReference type="ARBA" id="ARBA00004496"/>
    </source>
</evidence>
<evidence type="ECO:0000256" key="6">
    <source>
        <dbReference type="ARBA" id="ARBA00023125"/>
    </source>
</evidence>
<gene>
    <name evidence="12" type="ordered locus">Bcer98_0255</name>
</gene>
<dbReference type="CDD" id="cd17574">
    <property type="entry name" value="REC_OmpR"/>
    <property type="match status" value="1"/>
</dbReference>
<evidence type="ECO:0000313" key="13">
    <source>
        <dbReference type="Proteomes" id="UP000002300"/>
    </source>
</evidence>
<dbReference type="Pfam" id="PF00072">
    <property type="entry name" value="Response_reg"/>
    <property type="match status" value="1"/>
</dbReference>
<reference evidence="12 13" key="1">
    <citation type="journal article" date="2008" name="Chem. Biol. Interact.">
        <title>Extending the Bacillus cereus group genomics to putative food-borne pathogens of different toxicity.</title>
        <authorList>
            <person name="Lapidus A."/>
            <person name="Goltsman E."/>
            <person name="Auger S."/>
            <person name="Galleron N."/>
            <person name="Segurens B."/>
            <person name="Dossat C."/>
            <person name="Land M.L."/>
            <person name="Broussolle V."/>
            <person name="Brillard J."/>
            <person name="Guinebretiere M.H."/>
            <person name="Sanchis V."/>
            <person name="Nguen-The C."/>
            <person name="Lereclus D."/>
            <person name="Richardson P."/>
            <person name="Wincker P."/>
            <person name="Weissenbach J."/>
            <person name="Ehrlich S.D."/>
            <person name="Sorokin A."/>
        </authorList>
    </citation>
    <scope>NUCLEOTIDE SEQUENCE [LARGE SCALE GENOMIC DNA]</scope>
    <source>
        <strain evidence="13">DSM 22905 / CIP 110041 / 391-98 / NVH 391-98</strain>
    </source>
</reference>
<dbReference type="InterPro" id="IPR016032">
    <property type="entry name" value="Sig_transdc_resp-reg_C-effctor"/>
</dbReference>
<dbReference type="Pfam" id="PF00486">
    <property type="entry name" value="Trans_reg_C"/>
    <property type="match status" value="1"/>
</dbReference>
<dbReference type="GO" id="GO:0005829">
    <property type="term" value="C:cytosol"/>
    <property type="evidence" value="ECO:0007669"/>
    <property type="project" value="TreeGrafter"/>
</dbReference>
<keyword evidence="3 8" id="KW-0597">Phosphoprotein</keyword>
<dbReference type="STRING" id="315749.Bcer98_0255"/>
<evidence type="ECO:0000313" key="12">
    <source>
        <dbReference type="EMBL" id="ABS20621.1"/>
    </source>
</evidence>
<protein>
    <submittedName>
        <fullName evidence="12">Two component transcriptional regulator, winged helix family</fullName>
    </submittedName>
</protein>
<dbReference type="InterPro" id="IPR039420">
    <property type="entry name" value="WalR-like"/>
</dbReference>
<dbReference type="KEGG" id="bcy:Bcer98_0255"/>
<dbReference type="SUPFAM" id="SSF46894">
    <property type="entry name" value="C-terminal effector domain of the bipartite response regulators"/>
    <property type="match status" value="1"/>
</dbReference>
<dbReference type="PANTHER" id="PTHR48111">
    <property type="entry name" value="REGULATOR OF RPOS"/>
    <property type="match status" value="1"/>
</dbReference>
<dbReference type="SMART" id="SM00448">
    <property type="entry name" value="REC"/>
    <property type="match status" value="1"/>
</dbReference>
<dbReference type="eggNOG" id="COG0745">
    <property type="taxonomic scope" value="Bacteria"/>
</dbReference>
<dbReference type="SUPFAM" id="SSF52172">
    <property type="entry name" value="CheY-like"/>
    <property type="match status" value="1"/>
</dbReference>
<evidence type="ECO:0000256" key="9">
    <source>
        <dbReference type="PROSITE-ProRule" id="PRU01091"/>
    </source>
</evidence>
<keyword evidence="4" id="KW-0902">Two-component regulatory system</keyword>
<dbReference type="PROSITE" id="PS51755">
    <property type="entry name" value="OMPR_PHOB"/>
    <property type="match status" value="1"/>
</dbReference>
<keyword evidence="7" id="KW-0804">Transcription</keyword>
<dbReference type="GO" id="GO:0000156">
    <property type="term" value="F:phosphorelay response regulator activity"/>
    <property type="evidence" value="ECO:0007669"/>
    <property type="project" value="TreeGrafter"/>
</dbReference>
<dbReference type="CDD" id="cd00383">
    <property type="entry name" value="trans_reg_C"/>
    <property type="match status" value="1"/>
</dbReference>
<accession>A7GKG3</accession>
<evidence type="ECO:0000259" key="10">
    <source>
        <dbReference type="PROSITE" id="PS50110"/>
    </source>
</evidence>
<comment type="subcellular location">
    <subcellularLocation>
        <location evidence="1">Cytoplasm</location>
    </subcellularLocation>
</comment>
<dbReference type="Gene3D" id="3.40.50.2300">
    <property type="match status" value="1"/>
</dbReference>
<dbReference type="InterPro" id="IPR001867">
    <property type="entry name" value="OmpR/PhoB-type_DNA-bd"/>
</dbReference>
<keyword evidence="6 9" id="KW-0238">DNA-binding</keyword>
<proteinExistence type="predicted"/>
<feature type="modified residue" description="4-aspartylphosphate" evidence="8">
    <location>
        <position position="67"/>
    </location>
</feature>
<dbReference type="PANTHER" id="PTHR48111:SF2">
    <property type="entry name" value="RESPONSE REGULATOR SAER"/>
    <property type="match status" value="1"/>
</dbReference>
<dbReference type="InterPro" id="IPR011006">
    <property type="entry name" value="CheY-like_superfamily"/>
</dbReference>
<evidence type="ECO:0000259" key="11">
    <source>
        <dbReference type="PROSITE" id="PS51755"/>
    </source>
</evidence>
<dbReference type="SMART" id="SM00862">
    <property type="entry name" value="Trans_reg_C"/>
    <property type="match status" value="1"/>
</dbReference>
<dbReference type="GO" id="GO:0032993">
    <property type="term" value="C:protein-DNA complex"/>
    <property type="evidence" value="ECO:0007669"/>
    <property type="project" value="TreeGrafter"/>
</dbReference>
<dbReference type="GO" id="GO:0000976">
    <property type="term" value="F:transcription cis-regulatory region binding"/>
    <property type="evidence" value="ECO:0007669"/>
    <property type="project" value="TreeGrafter"/>
</dbReference>
<sequence length="246" mass="28543">MESREFKNFGGDIVRQETILVVDDEKEIRDLITIYLKNEGYNILQAGDGAEGLEILENNEVHLVVLDIMMPKIDGIHMCMKVREQKEMPIIMLSAKTQDMDKILGLTTGADDYVTKPFNPLELVARVKSQLRRYMKMSGFMIENENEIEIGDIKINVSTHEVVVADREVKLTPREFSILELLVRNSGMVFSTEQIYEKVWNERSFQSDNTVMVHIRKIREKVEENARKPRYIKTVWGVGYKVEKDN</sequence>
<dbReference type="HOGENOM" id="CLU_000445_30_4_9"/>
<evidence type="ECO:0000256" key="7">
    <source>
        <dbReference type="ARBA" id="ARBA00023163"/>
    </source>
</evidence>
<dbReference type="GeneID" id="33895599"/>
<dbReference type="InterPro" id="IPR001789">
    <property type="entry name" value="Sig_transdc_resp-reg_receiver"/>
</dbReference>
<dbReference type="EMBL" id="CP000764">
    <property type="protein sequence ID" value="ABS20621.1"/>
    <property type="molecule type" value="Genomic_DNA"/>
</dbReference>
<dbReference type="FunFam" id="3.40.50.2300:FF:000001">
    <property type="entry name" value="DNA-binding response regulator PhoB"/>
    <property type="match status" value="1"/>
</dbReference>
<dbReference type="Gene3D" id="1.10.10.10">
    <property type="entry name" value="Winged helix-like DNA-binding domain superfamily/Winged helix DNA-binding domain"/>
    <property type="match status" value="1"/>
</dbReference>
<keyword evidence="5" id="KW-0805">Transcription regulation</keyword>
<dbReference type="PROSITE" id="PS50110">
    <property type="entry name" value="RESPONSE_REGULATORY"/>
    <property type="match status" value="1"/>
</dbReference>